<comment type="caution">
    <text evidence="1">The sequence shown here is derived from an EMBL/GenBank/DDBJ whole genome shotgun (WGS) entry which is preliminary data.</text>
</comment>
<gene>
    <name evidence="1" type="ORF">J2851_001355</name>
</gene>
<accession>A0ABS4SGC5</accession>
<protein>
    <submittedName>
        <fullName evidence="1">Uncharacterized protein</fullName>
    </submittedName>
</protein>
<reference evidence="1 2" key="1">
    <citation type="submission" date="2021-03" db="EMBL/GenBank/DDBJ databases">
        <title>Genomic Encyclopedia of Type Strains, Phase III (KMG-III): the genomes of soil and plant-associated and newly described type strains.</title>
        <authorList>
            <person name="Whitman W."/>
        </authorList>
    </citation>
    <scope>NUCLEOTIDE SEQUENCE [LARGE SCALE GENOMIC DNA]</scope>
    <source>
        <strain evidence="1 2">IMMIB AFH-6</strain>
    </source>
</reference>
<dbReference type="EMBL" id="JAGINP010000004">
    <property type="protein sequence ID" value="MBP2291606.1"/>
    <property type="molecule type" value="Genomic_DNA"/>
</dbReference>
<name>A0ABS4SGC5_9PROT</name>
<sequence length="38" mass="4059">MPLPAPAAARTNAVAAPIIHRFISSSFREAPRSPGPFR</sequence>
<proteinExistence type="predicted"/>
<evidence type="ECO:0000313" key="2">
    <source>
        <dbReference type="Proteomes" id="UP000781958"/>
    </source>
</evidence>
<organism evidence="1 2">
    <name type="scientific">Azospirillum rugosum</name>
    <dbReference type="NCBI Taxonomy" id="416170"/>
    <lineage>
        <taxon>Bacteria</taxon>
        <taxon>Pseudomonadati</taxon>
        <taxon>Pseudomonadota</taxon>
        <taxon>Alphaproteobacteria</taxon>
        <taxon>Rhodospirillales</taxon>
        <taxon>Azospirillaceae</taxon>
        <taxon>Azospirillum</taxon>
    </lineage>
</organism>
<dbReference type="Proteomes" id="UP000781958">
    <property type="component" value="Unassembled WGS sequence"/>
</dbReference>
<evidence type="ECO:0000313" key="1">
    <source>
        <dbReference type="EMBL" id="MBP2291606.1"/>
    </source>
</evidence>
<keyword evidence="2" id="KW-1185">Reference proteome</keyword>